<evidence type="ECO:0000313" key="3">
    <source>
        <dbReference type="Proteomes" id="UP001240984"/>
    </source>
</evidence>
<dbReference type="InterPro" id="IPR008160">
    <property type="entry name" value="Collagen"/>
</dbReference>
<evidence type="ECO:0008006" key="4">
    <source>
        <dbReference type="Google" id="ProtNLM"/>
    </source>
</evidence>
<accession>A0ABT9MVH0</accession>
<sequence length="478" mass="45655">MPDVLLLDPHARPAVLIEVADQTPRLLLGGVQGPQGEPGIGIPAGGAAGQVLAKASSGDYDTTWTIVTGEGGVAVEGSPGPQGQTGPQGVAGPSGPKGDKGDTGATGPVGATGTPGSTGAVGPTGATGPAGSTGPTGPQGPVGATGPTGDTGTTGATGATGPAGSTGPVGSPGPTGATGAQGPVGATGPQGATGEAGATGPQGAVGATGATGGVGPTGNTGPAGEQGPQGLPGQIGATGPVGPPGLTGATGPTGTAGSIGATGPQGATGSTGPTGPQGLNGSSILGPSPGVLTRPSGGTTPFWYAGYPAYINNNAIAVSANVIHLSPWVAYRSGTIIGVSIAIATTGTGSAVAGLYTSSNSTSTPTTPIWNSSGAAVTGFRYIWAPISISVTQGQLYYWAYWSNVAHTLYGPPSTSYVSGIVPQFAVTPNVNSYPGRWDYTATYFGVLPTLSFPTTSTITPWAVSTQPPIGIWLEWGS</sequence>
<protein>
    <recommendedName>
        <fullName evidence="4">Collagen-like protein</fullName>
    </recommendedName>
</protein>
<dbReference type="Pfam" id="PF01391">
    <property type="entry name" value="Collagen"/>
    <property type="match status" value="2"/>
</dbReference>
<comment type="caution">
    <text evidence="2">The sequence shown here is derived from an EMBL/GenBank/DDBJ whole genome shotgun (WGS) entry which is preliminary data.</text>
</comment>
<keyword evidence="3" id="KW-1185">Reference proteome</keyword>
<dbReference type="Proteomes" id="UP001240984">
    <property type="component" value="Unassembled WGS sequence"/>
</dbReference>
<feature type="compositionally biased region" description="Low complexity" evidence="1">
    <location>
        <begin position="103"/>
        <end position="208"/>
    </location>
</feature>
<dbReference type="PANTHER" id="PTHR24023">
    <property type="entry name" value="COLLAGEN ALPHA"/>
    <property type="match status" value="1"/>
</dbReference>
<dbReference type="PANTHER" id="PTHR24023:SF1095">
    <property type="entry name" value="EGF-LIKE DOMAIN-CONTAINING PROTEIN"/>
    <property type="match status" value="1"/>
</dbReference>
<name>A0ABT9MVH0_9ACTN</name>
<dbReference type="InterPro" id="IPR050149">
    <property type="entry name" value="Collagen_superfamily"/>
</dbReference>
<organism evidence="2 3">
    <name type="scientific">Catenuloplanes nepalensis</name>
    <dbReference type="NCBI Taxonomy" id="587533"/>
    <lineage>
        <taxon>Bacteria</taxon>
        <taxon>Bacillati</taxon>
        <taxon>Actinomycetota</taxon>
        <taxon>Actinomycetes</taxon>
        <taxon>Micromonosporales</taxon>
        <taxon>Micromonosporaceae</taxon>
        <taxon>Catenuloplanes</taxon>
    </lineage>
</organism>
<dbReference type="EMBL" id="JAUSRA010000001">
    <property type="protein sequence ID" value="MDP9795228.1"/>
    <property type="molecule type" value="Genomic_DNA"/>
</dbReference>
<feature type="compositionally biased region" description="Low complexity" evidence="1">
    <location>
        <begin position="77"/>
        <end position="93"/>
    </location>
</feature>
<feature type="compositionally biased region" description="Low complexity" evidence="1">
    <location>
        <begin position="237"/>
        <end position="264"/>
    </location>
</feature>
<gene>
    <name evidence="2" type="ORF">J2S43_003740</name>
</gene>
<proteinExistence type="predicted"/>
<evidence type="ECO:0000313" key="2">
    <source>
        <dbReference type="EMBL" id="MDP9795228.1"/>
    </source>
</evidence>
<reference evidence="2 3" key="1">
    <citation type="submission" date="2023-07" db="EMBL/GenBank/DDBJ databases">
        <title>Sequencing the genomes of 1000 actinobacteria strains.</title>
        <authorList>
            <person name="Klenk H.-P."/>
        </authorList>
    </citation>
    <scope>NUCLEOTIDE SEQUENCE [LARGE SCALE GENOMIC DNA]</scope>
    <source>
        <strain evidence="2 3">DSM 44710</strain>
    </source>
</reference>
<feature type="compositionally biased region" description="Gly residues" evidence="1">
    <location>
        <begin position="209"/>
        <end position="218"/>
    </location>
</feature>
<feature type="region of interest" description="Disordered" evidence="1">
    <location>
        <begin position="71"/>
        <end position="292"/>
    </location>
</feature>
<feature type="compositionally biased region" description="Polar residues" evidence="1">
    <location>
        <begin position="265"/>
        <end position="285"/>
    </location>
</feature>
<evidence type="ECO:0000256" key="1">
    <source>
        <dbReference type="SAM" id="MobiDB-lite"/>
    </source>
</evidence>